<accession>A0A5C6PQ08</accession>
<reference evidence="2 3" key="1">
    <citation type="submission" date="2019-04" db="EMBL/GenBank/DDBJ databases">
        <title>Chromosome genome assembly for Takifugu flavidus.</title>
        <authorList>
            <person name="Xiao S."/>
        </authorList>
    </citation>
    <scope>NUCLEOTIDE SEQUENCE [LARGE SCALE GENOMIC DNA]</scope>
    <source>
        <strain evidence="2">HTHZ2018</strain>
        <tissue evidence="2">Muscle</tissue>
    </source>
</reference>
<dbReference type="Proteomes" id="UP000324091">
    <property type="component" value="Chromosome 1"/>
</dbReference>
<protein>
    <submittedName>
        <fullName evidence="2">Paladin</fullName>
    </submittedName>
</protein>
<organism evidence="2 3">
    <name type="scientific">Takifugu flavidus</name>
    <name type="common">sansaifugu</name>
    <dbReference type="NCBI Taxonomy" id="433684"/>
    <lineage>
        <taxon>Eukaryota</taxon>
        <taxon>Metazoa</taxon>
        <taxon>Chordata</taxon>
        <taxon>Craniata</taxon>
        <taxon>Vertebrata</taxon>
        <taxon>Euteleostomi</taxon>
        <taxon>Actinopterygii</taxon>
        <taxon>Neopterygii</taxon>
        <taxon>Teleostei</taxon>
        <taxon>Neoteleostei</taxon>
        <taxon>Acanthomorphata</taxon>
        <taxon>Eupercaria</taxon>
        <taxon>Tetraodontiformes</taxon>
        <taxon>Tetradontoidea</taxon>
        <taxon>Tetraodontidae</taxon>
        <taxon>Takifugu</taxon>
    </lineage>
</organism>
<evidence type="ECO:0000313" key="2">
    <source>
        <dbReference type="EMBL" id="TWW81942.1"/>
    </source>
</evidence>
<proteinExistence type="predicted"/>
<dbReference type="AlphaFoldDB" id="A0A5C6PQ08"/>
<gene>
    <name evidence="2" type="ORF">D4764_01G0017570</name>
</gene>
<keyword evidence="3" id="KW-1185">Reference proteome</keyword>
<evidence type="ECO:0000313" key="3">
    <source>
        <dbReference type="Proteomes" id="UP000324091"/>
    </source>
</evidence>
<dbReference type="EMBL" id="RHFK02000001">
    <property type="protein sequence ID" value="TWW81942.1"/>
    <property type="molecule type" value="Genomic_DNA"/>
</dbReference>
<evidence type="ECO:0000256" key="1">
    <source>
        <dbReference type="SAM" id="MobiDB-lite"/>
    </source>
</evidence>
<feature type="region of interest" description="Disordered" evidence="1">
    <location>
        <begin position="1"/>
        <end position="47"/>
    </location>
</feature>
<name>A0A5C6PQ08_9TELE</name>
<comment type="caution">
    <text evidence="2">The sequence shown here is derived from an EMBL/GenBank/DDBJ whole genome shotgun (WGS) entry which is preliminary data.</text>
</comment>
<feature type="compositionally biased region" description="Basic and acidic residues" evidence="1">
    <location>
        <begin position="1"/>
        <end position="41"/>
    </location>
</feature>
<sequence length="168" mass="20302">MGGWVREERRGEERRGEERRERRGEERRGEEREERRGTEHRNHTKIHYTAGLDSTFSRLNSQNLLSTIKSAKTEKESQPLLLNSLQYLERYIYLILFNTYLHLEKKNSWQRSFTLWMEQVAARAGVYDVLNQLGFSEFEDPRDTPLARLRYRWQQHTTHTLPFRGEFI</sequence>